<dbReference type="PANTHER" id="PTHR30371:SF0">
    <property type="entry name" value="SEC-INDEPENDENT PROTEIN TRANSLOCASE PROTEIN TATC, CHLOROPLASTIC-RELATED"/>
    <property type="match status" value="1"/>
</dbReference>
<dbReference type="Proteomes" id="UP000230161">
    <property type="component" value="Unassembled WGS sequence"/>
</dbReference>
<keyword evidence="6 7" id="KW-0472">Membrane</keyword>
<dbReference type="InterPro" id="IPR002033">
    <property type="entry name" value="TatC"/>
</dbReference>
<feature type="transmembrane region" description="Helical" evidence="7">
    <location>
        <begin position="69"/>
        <end position="92"/>
    </location>
</feature>
<dbReference type="PRINTS" id="PR01840">
    <property type="entry name" value="TATCFAMILY"/>
</dbReference>
<evidence type="ECO:0000313" key="8">
    <source>
        <dbReference type="EMBL" id="PJJ65433.1"/>
    </source>
</evidence>
<keyword evidence="7" id="KW-0813">Transport</keyword>
<comment type="caution">
    <text evidence="8">The sequence shown here is derived from an EMBL/GenBank/DDBJ whole genome shotgun (WGS) entry which is preliminary data.</text>
</comment>
<organism evidence="8 9">
    <name type="scientific">Compostimonas suwonensis</name>
    <dbReference type="NCBI Taxonomy" id="1048394"/>
    <lineage>
        <taxon>Bacteria</taxon>
        <taxon>Bacillati</taxon>
        <taxon>Actinomycetota</taxon>
        <taxon>Actinomycetes</taxon>
        <taxon>Micrococcales</taxon>
        <taxon>Microbacteriaceae</taxon>
        <taxon>Compostimonas</taxon>
    </lineage>
</organism>
<feature type="transmembrane region" description="Helical" evidence="7">
    <location>
        <begin position="104"/>
        <end position="126"/>
    </location>
</feature>
<gene>
    <name evidence="7" type="primary">tatC</name>
    <name evidence="8" type="ORF">CLV54_0466</name>
</gene>
<dbReference type="HAMAP" id="MF_00902">
    <property type="entry name" value="TatC"/>
    <property type="match status" value="1"/>
</dbReference>
<evidence type="ECO:0000256" key="1">
    <source>
        <dbReference type="ARBA" id="ARBA00004141"/>
    </source>
</evidence>
<keyword evidence="9" id="KW-1185">Reference proteome</keyword>
<feature type="transmembrane region" description="Helical" evidence="7">
    <location>
        <begin position="213"/>
        <end position="233"/>
    </location>
</feature>
<dbReference type="NCBIfam" id="TIGR00945">
    <property type="entry name" value="tatC"/>
    <property type="match status" value="1"/>
</dbReference>
<proteinExistence type="inferred from homology"/>
<sequence>MPLRAHLVEFRKRLLVSAAAIVIGTIVGWILSDVILDAIRAPITELASTRDRQASLNFSDVSSAFDLRFQIAITAGIVLSSPVWLYEVWAFLMPALKVAEKRYAAGFLLSAVPLFLAGCAAGWFVLPHMVVLLAGFAPDGSTTILTARPYFDFVLKLVLAIGVAFVLPVFLVLLNLAGVMSGKAIIKAWRIALLAIVAFTAIATPAADVMAMFLLALPMIALYFAAASIALLTDRRRRRRADRLDESFSPDPIPTPEQS</sequence>
<comment type="subunit">
    <text evidence="7">The Tat system comprises two distinct complexes: a TatABC complex, containing multiple copies of TatA, TatB and TatC subunits, and a separate TatA complex, containing only TatA subunits. Substrates initially bind to the TatABC complex, which probably triggers association of the separate TatA complex to form the active translocon.</text>
</comment>
<evidence type="ECO:0000256" key="5">
    <source>
        <dbReference type="ARBA" id="ARBA00023010"/>
    </source>
</evidence>
<keyword evidence="5 7" id="KW-0811">Translocation</keyword>
<reference evidence="8 9" key="1">
    <citation type="submission" date="2017-11" db="EMBL/GenBank/DDBJ databases">
        <title>Genomic Encyclopedia of Archaeal and Bacterial Type Strains, Phase II (KMG-II): From Individual Species to Whole Genera.</title>
        <authorList>
            <person name="Goeker M."/>
        </authorList>
    </citation>
    <scope>NUCLEOTIDE SEQUENCE [LARGE SCALE GENOMIC DNA]</scope>
    <source>
        <strain evidence="8 9">DSM 25625</strain>
    </source>
</reference>
<dbReference type="OrthoDB" id="9777044at2"/>
<evidence type="ECO:0000256" key="4">
    <source>
        <dbReference type="ARBA" id="ARBA00022989"/>
    </source>
</evidence>
<evidence type="ECO:0000256" key="3">
    <source>
        <dbReference type="ARBA" id="ARBA00022927"/>
    </source>
</evidence>
<keyword evidence="4 7" id="KW-1133">Transmembrane helix</keyword>
<evidence type="ECO:0000256" key="2">
    <source>
        <dbReference type="ARBA" id="ARBA00022692"/>
    </source>
</evidence>
<dbReference type="GO" id="GO:0033281">
    <property type="term" value="C:TAT protein transport complex"/>
    <property type="evidence" value="ECO:0007669"/>
    <property type="project" value="UniProtKB-UniRule"/>
</dbReference>
<comment type="similarity">
    <text evidence="7">Belongs to the TatC family.</text>
</comment>
<dbReference type="GO" id="GO:0065002">
    <property type="term" value="P:intracellular protein transmembrane transport"/>
    <property type="evidence" value="ECO:0007669"/>
    <property type="project" value="TreeGrafter"/>
</dbReference>
<dbReference type="GO" id="GO:0009977">
    <property type="term" value="F:proton motive force dependent protein transmembrane transporter activity"/>
    <property type="evidence" value="ECO:0007669"/>
    <property type="project" value="TreeGrafter"/>
</dbReference>
<feature type="transmembrane region" description="Helical" evidence="7">
    <location>
        <begin position="188"/>
        <end position="207"/>
    </location>
</feature>
<comment type="subcellular location">
    <subcellularLocation>
        <location evidence="7">Cell membrane</location>
        <topology evidence="7">Multi-pass membrane protein</topology>
    </subcellularLocation>
    <subcellularLocation>
        <location evidence="1">Membrane</location>
        <topology evidence="1">Multi-pass membrane protein</topology>
    </subcellularLocation>
</comment>
<dbReference type="GO" id="GO:0043953">
    <property type="term" value="P:protein transport by the Tat complex"/>
    <property type="evidence" value="ECO:0007669"/>
    <property type="project" value="UniProtKB-UniRule"/>
</dbReference>
<keyword evidence="7" id="KW-1003">Cell membrane</keyword>
<keyword evidence="2 7" id="KW-0812">Transmembrane</keyword>
<dbReference type="AlphaFoldDB" id="A0A2M9C4I3"/>
<comment type="function">
    <text evidence="7">Part of the twin-arginine translocation (Tat) system that transports large folded proteins containing a characteristic twin-arginine motif in their signal peptide across membranes. Together with TatB, TatC is part of a receptor directly interacting with Tat signal peptides.</text>
</comment>
<feature type="transmembrane region" description="Helical" evidence="7">
    <location>
        <begin position="153"/>
        <end position="176"/>
    </location>
</feature>
<feature type="transmembrane region" description="Helical" evidence="7">
    <location>
        <begin position="12"/>
        <end position="31"/>
    </location>
</feature>
<keyword evidence="3 7" id="KW-0653">Protein transport</keyword>
<dbReference type="Pfam" id="PF00902">
    <property type="entry name" value="TatC"/>
    <property type="match status" value="1"/>
</dbReference>
<evidence type="ECO:0000313" key="9">
    <source>
        <dbReference type="Proteomes" id="UP000230161"/>
    </source>
</evidence>
<protein>
    <recommendedName>
        <fullName evidence="7">Sec-independent protein translocase protein TatC</fullName>
    </recommendedName>
</protein>
<evidence type="ECO:0000256" key="7">
    <source>
        <dbReference type="HAMAP-Rule" id="MF_00902"/>
    </source>
</evidence>
<accession>A0A2M9C4I3</accession>
<dbReference type="PANTHER" id="PTHR30371">
    <property type="entry name" value="SEC-INDEPENDENT PROTEIN TRANSLOCASE PROTEIN TATC"/>
    <property type="match status" value="1"/>
</dbReference>
<dbReference type="EMBL" id="PGFB01000001">
    <property type="protein sequence ID" value="PJJ65433.1"/>
    <property type="molecule type" value="Genomic_DNA"/>
</dbReference>
<name>A0A2M9C4I3_9MICO</name>
<evidence type="ECO:0000256" key="6">
    <source>
        <dbReference type="ARBA" id="ARBA00023136"/>
    </source>
</evidence>